<dbReference type="Pfam" id="PF20209">
    <property type="entry name" value="DUF6570"/>
    <property type="match status" value="1"/>
</dbReference>
<protein>
    <submittedName>
        <fullName evidence="5">Rhodocoxin</fullName>
    </submittedName>
</protein>
<keyword evidence="1" id="KW-0175">Coiled coil</keyword>
<name>A0AAE1HSH4_9NEOP</name>
<evidence type="ECO:0000259" key="4">
    <source>
        <dbReference type="Pfam" id="PF21787"/>
    </source>
</evidence>
<organism evidence="5 6">
    <name type="scientific">Frankliniella fusca</name>
    <dbReference type="NCBI Taxonomy" id="407009"/>
    <lineage>
        <taxon>Eukaryota</taxon>
        <taxon>Metazoa</taxon>
        <taxon>Ecdysozoa</taxon>
        <taxon>Arthropoda</taxon>
        <taxon>Hexapoda</taxon>
        <taxon>Insecta</taxon>
        <taxon>Pterygota</taxon>
        <taxon>Neoptera</taxon>
        <taxon>Paraneoptera</taxon>
        <taxon>Thysanoptera</taxon>
        <taxon>Terebrantia</taxon>
        <taxon>Thripoidea</taxon>
        <taxon>Thripidae</taxon>
        <taxon>Frankliniella</taxon>
    </lineage>
</organism>
<feature type="domain" description="DUF6570" evidence="3">
    <location>
        <begin position="33"/>
        <end position="164"/>
    </location>
</feature>
<dbReference type="AlphaFoldDB" id="A0AAE1HSH4"/>
<accession>A0AAE1HSH4</accession>
<gene>
    <name evidence="5" type="ORF">KUF71_014945</name>
</gene>
<dbReference type="InterPro" id="IPR048365">
    <property type="entry name" value="TNP-like_RNaseH_N"/>
</dbReference>
<dbReference type="EMBL" id="JAHWGI010001269">
    <property type="protein sequence ID" value="KAK3926609.1"/>
    <property type="molecule type" value="Genomic_DNA"/>
</dbReference>
<proteinExistence type="predicted"/>
<reference evidence="5" key="1">
    <citation type="submission" date="2021-07" db="EMBL/GenBank/DDBJ databases">
        <authorList>
            <person name="Catto M.A."/>
            <person name="Jacobson A."/>
            <person name="Kennedy G."/>
            <person name="Labadie P."/>
            <person name="Hunt B.G."/>
            <person name="Srinivasan R."/>
        </authorList>
    </citation>
    <scope>NUCLEOTIDE SEQUENCE</scope>
    <source>
        <strain evidence="5">PL_HMW_Pooled</strain>
        <tissue evidence="5">Head</tissue>
    </source>
</reference>
<evidence type="ECO:0000259" key="3">
    <source>
        <dbReference type="Pfam" id="PF20209"/>
    </source>
</evidence>
<keyword evidence="6" id="KW-1185">Reference proteome</keyword>
<comment type="caution">
    <text evidence="5">The sequence shown here is derived from an EMBL/GenBank/DDBJ whole genome shotgun (WGS) entry which is preliminary data.</text>
</comment>
<reference evidence="5" key="2">
    <citation type="journal article" date="2023" name="BMC Genomics">
        <title>Pest status, molecular evolution, and epigenetic factors derived from the genome assembly of Frankliniella fusca, a thysanopteran phytovirus vector.</title>
        <authorList>
            <person name="Catto M.A."/>
            <person name="Labadie P.E."/>
            <person name="Jacobson A.L."/>
            <person name="Kennedy G.G."/>
            <person name="Srinivasan R."/>
            <person name="Hunt B.G."/>
        </authorList>
    </citation>
    <scope>NUCLEOTIDE SEQUENCE</scope>
    <source>
        <strain evidence="5">PL_HMW_Pooled</strain>
    </source>
</reference>
<evidence type="ECO:0000256" key="1">
    <source>
        <dbReference type="SAM" id="Coils"/>
    </source>
</evidence>
<dbReference type="InterPro" id="IPR046700">
    <property type="entry name" value="DUF6570"/>
</dbReference>
<evidence type="ECO:0000256" key="2">
    <source>
        <dbReference type="SAM" id="MobiDB-lite"/>
    </source>
</evidence>
<evidence type="ECO:0000313" key="5">
    <source>
        <dbReference type="EMBL" id="KAK3926609.1"/>
    </source>
</evidence>
<feature type="region of interest" description="Disordered" evidence="2">
    <location>
        <begin position="350"/>
        <end position="404"/>
    </location>
</feature>
<feature type="coiled-coil region" evidence="1">
    <location>
        <begin position="694"/>
        <end position="721"/>
    </location>
</feature>
<dbReference type="Pfam" id="PF21787">
    <property type="entry name" value="TNP-like_RNaseH_N"/>
    <property type="match status" value="1"/>
</dbReference>
<feature type="compositionally biased region" description="Basic residues" evidence="2">
    <location>
        <begin position="367"/>
        <end position="385"/>
    </location>
</feature>
<sequence length="969" mass="110137">MGAAVTAHLETLVTEPGWQDLCATCHSYIVKLQVPPSAVINGFRFPAMPPGLRPLTEVEEHVLALRLPFQQILHLGTMGRRGQYGVRGSVINVPTQPDHTVRTVIPLLPEEDELCIVNIKRKLMHKRAYARSFVEKEKLVQWGRYLQSTPLYREHGAVFDESRLEAAEAEGDAEEPQYTDEGEVLYGQPDEPADREEMFDRLGTIQHTLLTEDRACPAPPTVPCRADPETDEVDVAPGENNTPLSGVWGRKAEELSFPGVYLGQPRTFTRPVTRYQAMRSEASGRIRHKFKRGAKDVLGRNITREQLMDKEFVSASQRRGLAMPCLLPNSAEQKLVTFLIAIFIVPEQESRPRAKPAHSKTEETQTRRRRKGQVGSKTKVKKKKSVKSESSSAEPLCYKPGEPADESLSLADVSTEVLLSGEANALLSSLEECETKGDGQFEEVETVDQTKQSEGQPVQYSDLLTAEYMTAVDMNDDNDNDKQNDNKSFYLYCDEPEFSSSSQETQPVEAVELLNIQTVVEKLSDLLSETSWITDSTSERCRLSLLSLSGNAVVERGICWRNSRAEIYINNQPLPGNSFLWGKKVSNPYDATEVAYYIWRLATVVSGTNVCCGIEDFVEYWSNDLTRGYIESEIYQGKKRFRTHTCALAVEAITRSRCCESCKSLQEIFRKRRWKSLNRKGTELSKVTNKSLSKEQLEVKAANLRDVNKSQQLKIKRLKEKIKKKMIYKDSIEIDQHIGKDFMKILRNDASKMTEIQKLFWEEQMKALSRQNNPRSMRWNPMMVQIALHLQNISPAALNYLKDAGFISMPCNRTLYDFTHFVDNKEGVQHEILSLLEKKIEPLSLSSNENYFNLVFDEIHIKSDLVRNKHGELIGYLNLNEVENTLKELESQMASAEPKKPELAKKVLVYMLQGINMNLHEVVALYSTTDLTGVQIFSRTWDLIYYLESRKMKIISLTCDGASSNKKFF</sequence>
<evidence type="ECO:0000313" key="6">
    <source>
        <dbReference type="Proteomes" id="UP001219518"/>
    </source>
</evidence>
<dbReference type="Proteomes" id="UP001219518">
    <property type="component" value="Unassembled WGS sequence"/>
</dbReference>
<feature type="domain" description="Transposable element P transposase-like RNase H" evidence="4">
    <location>
        <begin position="826"/>
        <end position="968"/>
    </location>
</feature>